<feature type="transmembrane region" description="Helical" evidence="1">
    <location>
        <begin position="108"/>
        <end position="129"/>
    </location>
</feature>
<feature type="transmembrane region" description="Helical" evidence="1">
    <location>
        <begin position="150"/>
        <end position="169"/>
    </location>
</feature>
<keyword evidence="3" id="KW-0645">Protease</keyword>
<keyword evidence="3" id="KW-0482">Metalloprotease</keyword>
<dbReference type="GO" id="GO:0080120">
    <property type="term" value="P:CAAX-box protein maturation"/>
    <property type="evidence" value="ECO:0007669"/>
    <property type="project" value="UniProtKB-ARBA"/>
</dbReference>
<keyword evidence="1" id="KW-1133">Transmembrane helix</keyword>
<feature type="transmembrane region" description="Helical" evidence="1">
    <location>
        <begin position="12"/>
        <end position="31"/>
    </location>
</feature>
<reference evidence="3" key="2">
    <citation type="submission" date="2021-04" db="EMBL/GenBank/DDBJ databases">
        <authorList>
            <person name="Gilroy R."/>
        </authorList>
    </citation>
    <scope>NUCLEOTIDE SEQUENCE</scope>
    <source>
        <strain evidence="3">12435</strain>
    </source>
</reference>
<proteinExistence type="predicted"/>
<keyword evidence="3" id="KW-0378">Hydrolase</keyword>
<dbReference type="Pfam" id="PF02517">
    <property type="entry name" value="Rce1-like"/>
    <property type="match status" value="1"/>
</dbReference>
<feature type="transmembrane region" description="Helical" evidence="1">
    <location>
        <begin position="235"/>
        <end position="255"/>
    </location>
</feature>
<accession>A0A9D1PYE1</accession>
<name>A0A9D1PYE1_9FIRM</name>
<feature type="domain" description="CAAX prenyl protease 2/Lysostaphin resistance protein A-like" evidence="2">
    <location>
        <begin position="114"/>
        <end position="216"/>
    </location>
</feature>
<organism evidence="3 4">
    <name type="scientific">Candidatus Protoclostridium stercorigallinarum</name>
    <dbReference type="NCBI Taxonomy" id="2838741"/>
    <lineage>
        <taxon>Bacteria</taxon>
        <taxon>Bacillati</taxon>
        <taxon>Bacillota</taxon>
        <taxon>Clostridia</taxon>
        <taxon>Candidatus Protoclostridium</taxon>
    </lineage>
</organism>
<dbReference type="GO" id="GO:0004175">
    <property type="term" value="F:endopeptidase activity"/>
    <property type="evidence" value="ECO:0007669"/>
    <property type="project" value="UniProtKB-ARBA"/>
</dbReference>
<dbReference type="GO" id="GO:0008237">
    <property type="term" value="F:metallopeptidase activity"/>
    <property type="evidence" value="ECO:0007669"/>
    <property type="project" value="UniProtKB-KW"/>
</dbReference>
<comment type="caution">
    <text evidence="3">The sequence shown here is derived from an EMBL/GenBank/DDBJ whole genome shotgun (WGS) entry which is preliminary data.</text>
</comment>
<reference evidence="3" key="1">
    <citation type="journal article" date="2021" name="PeerJ">
        <title>Extensive microbial diversity within the chicken gut microbiome revealed by metagenomics and culture.</title>
        <authorList>
            <person name="Gilroy R."/>
            <person name="Ravi A."/>
            <person name="Getino M."/>
            <person name="Pursley I."/>
            <person name="Horton D.L."/>
            <person name="Alikhan N.F."/>
            <person name="Baker D."/>
            <person name="Gharbi K."/>
            <person name="Hall N."/>
            <person name="Watson M."/>
            <person name="Adriaenssens E.M."/>
            <person name="Foster-Nyarko E."/>
            <person name="Jarju S."/>
            <person name="Secka A."/>
            <person name="Antonio M."/>
            <person name="Oren A."/>
            <person name="Chaudhuri R.R."/>
            <person name="La Ragione R."/>
            <person name="Hildebrand F."/>
            <person name="Pallen M.J."/>
        </authorList>
    </citation>
    <scope>NUCLEOTIDE SEQUENCE</scope>
    <source>
        <strain evidence="3">12435</strain>
    </source>
</reference>
<feature type="transmembrane region" description="Helical" evidence="1">
    <location>
        <begin position="181"/>
        <end position="200"/>
    </location>
</feature>
<keyword evidence="1" id="KW-0472">Membrane</keyword>
<feature type="transmembrane region" description="Helical" evidence="1">
    <location>
        <begin position="55"/>
        <end position="75"/>
    </location>
</feature>
<feature type="transmembrane region" description="Helical" evidence="1">
    <location>
        <begin position="212"/>
        <end position="229"/>
    </location>
</feature>
<dbReference type="Proteomes" id="UP000823990">
    <property type="component" value="Unassembled WGS sequence"/>
</dbReference>
<evidence type="ECO:0000256" key="1">
    <source>
        <dbReference type="SAM" id="Phobius"/>
    </source>
</evidence>
<evidence type="ECO:0000313" key="4">
    <source>
        <dbReference type="Proteomes" id="UP000823990"/>
    </source>
</evidence>
<evidence type="ECO:0000259" key="2">
    <source>
        <dbReference type="Pfam" id="PF02517"/>
    </source>
</evidence>
<protein>
    <submittedName>
        <fullName evidence="3">CPBP family intramembrane metalloprotease</fullName>
    </submittedName>
</protein>
<keyword evidence="1" id="KW-0812">Transmembrane</keyword>
<evidence type="ECO:0000313" key="3">
    <source>
        <dbReference type="EMBL" id="HIW01885.1"/>
    </source>
</evidence>
<dbReference type="EMBL" id="DXHS01000014">
    <property type="protein sequence ID" value="HIW01885.1"/>
    <property type="molecule type" value="Genomic_DNA"/>
</dbReference>
<dbReference type="AlphaFoldDB" id="A0A9D1PYE1"/>
<sequence length="265" mass="27709">MAEEGKKRRALISVAIAAYIVCLGLVIFEMAGGEALFGGEPPAAFTLGMSASERLLLAAAFACLASVAGYGRLFAPHIKGGVIAFVAAMALALANFPFFTLASGELTYTAGAGLTALYLVNCVAIGLFEESAFRGLLLPLLFGLMKGKRYAGLLATAAQSAVFALFHIFNLFAGAGFGATMMQVGYTFLMGCLFGALTLLTRSVVPGMIAHAVYDVGGTMVTYGVASGANWDTPSIVIMAVVSSLAGLYLFIAVFRRTWRDSFEL</sequence>
<gene>
    <name evidence="3" type="ORF">H9892_00875</name>
</gene>
<feature type="transmembrane region" description="Helical" evidence="1">
    <location>
        <begin position="82"/>
        <end position="102"/>
    </location>
</feature>
<dbReference type="InterPro" id="IPR003675">
    <property type="entry name" value="Rce1/LyrA-like_dom"/>
</dbReference>